<keyword evidence="1" id="KW-1133">Transmembrane helix</keyword>
<evidence type="ECO:0000313" key="4">
    <source>
        <dbReference type="Proteomes" id="UP000006048"/>
    </source>
</evidence>
<dbReference type="HOGENOM" id="CLU_1098131_0_0_12"/>
<dbReference type="KEGG" id="tpx:Turpa_1572"/>
<feature type="transmembrane region" description="Helical" evidence="1">
    <location>
        <begin position="182"/>
        <end position="200"/>
    </location>
</feature>
<dbReference type="Pfam" id="PF01569">
    <property type="entry name" value="PAP2"/>
    <property type="match status" value="1"/>
</dbReference>
<dbReference type="InterPro" id="IPR036938">
    <property type="entry name" value="PAP2/HPO_sf"/>
</dbReference>
<dbReference type="RefSeq" id="WP_014802731.1">
    <property type="nucleotide sequence ID" value="NC_018020.1"/>
</dbReference>
<feature type="domain" description="Phosphatidic acid phosphatase type 2/haloperoxidase" evidence="2">
    <location>
        <begin position="88"/>
        <end position="200"/>
    </location>
</feature>
<gene>
    <name evidence="3" type="ordered locus">Turpa_1572</name>
</gene>
<sequence length="249" mass="28880">MKFPDTDDLAALWQNTKIGFIVLLVAFPPYVIVNHLFYDRPAVNLAIAADYWLPFNHTWILVYAMVYVFLFLPVFIVRDKFSFYYVAKGYLMVNFISVAIFIVMPARYPRPEILTQSEFLWWGTALNYLLDKPVNCFPSLHVANAFFASMIAYHYRPRVGIIAWFMAALVSISTLYMKQHFIADIVMGFGLSFAIYRLYFKRRAYLHGNQKPLPEYLSLGVLVIYLGFVVSMYVLFKAGVQLPLDKIVL</sequence>
<dbReference type="EMBL" id="CP002959">
    <property type="protein sequence ID" value="AFM12220.1"/>
    <property type="molecule type" value="Genomic_DNA"/>
</dbReference>
<name>I4B4L3_TURPD</name>
<feature type="transmembrane region" description="Helical" evidence="1">
    <location>
        <begin position="216"/>
        <end position="236"/>
    </location>
</feature>
<evidence type="ECO:0000313" key="3">
    <source>
        <dbReference type="EMBL" id="AFM12220.1"/>
    </source>
</evidence>
<proteinExistence type="predicted"/>
<protein>
    <submittedName>
        <fullName evidence="3">Phosphoesterase PA-phosphatase related protein</fullName>
    </submittedName>
</protein>
<organism evidence="3 4">
    <name type="scientific">Turneriella parva (strain ATCC BAA-1111 / DSM 21527 / NCTC 11395 / H)</name>
    <name type="common">Leptospira parva</name>
    <dbReference type="NCBI Taxonomy" id="869212"/>
    <lineage>
        <taxon>Bacteria</taxon>
        <taxon>Pseudomonadati</taxon>
        <taxon>Spirochaetota</taxon>
        <taxon>Spirochaetia</taxon>
        <taxon>Leptospirales</taxon>
        <taxon>Leptospiraceae</taxon>
        <taxon>Turneriella</taxon>
    </lineage>
</organism>
<dbReference type="OrthoDB" id="256494at2"/>
<dbReference type="SUPFAM" id="SSF48317">
    <property type="entry name" value="Acid phosphatase/Vanadium-dependent haloperoxidase"/>
    <property type="match status" value="1"/>
</dbReference>
<dbReference type="Gene3D" id="1.20.144.10">
    <property type="entry name" value="Phosphatidic acid phosphatase type 2/haloperoxidase"/>
    <property type="match status" value="1"/>
</dbReference>
<accession>I4B4L3</accession>
<evidence type="ECO:0000256" key="1">
    <source>
        <dbReference type="SAM" id="Phobius"/>
    </source>
</evidence>
<dbReference type="STRING" id="869212.Turpa_1572"/>
<feature type="transmembrane region" description="Helical" evidence="1">
    <location>
        <begin position="20"/>
        <end position="38"/>
    </location>
</feature>
<feature type="transmembrane region" description="Helical" evidence="1">
    <location>
        <begin position="89"/>
        <end position="108"/>
    </location>
</feature>
<dbReference type="SMART" id="SM00014">
    <property type="entry name" value="acidPPc"/>
    <property type="match status" value="1"/>
</dbReference>
<keyword evidence="1" id="KW-0472">Membrane</keyword>
<keyword evidence="1" id="KW-0812">Transmembrane</keyword>
<dbReference type="GO" id="GO:0016020">
    <property type="term" value="C:membrane"/>
    <property type="evidence" value="ECO:0007669"/>
    <property type="project" value="UniProtKB-SubCell"/>
</dbReference>
<dbReference type="Proteomes" id="UP000006048">
    <property type="component" value="Chromosome"/>
</dbReference>
<feature type="transmembrane region" description="Helical" evidence="1">
    <location>
        <begin position="159"/>
        <end position="176"/>
    </location>
</feature>
<keyword evidence="4" id="KW-1185">Reference proteome</keyword>
<reference evidence="3 4" key="1">
    <citation type="submission" date="2012-06" db="EMBL/GenBank/DDBJ databases">
        <title>The complete chromosome of genome of Turneriella parva DSM 21527.</title>
        <authorList>
            <consortium name="US DOE Joint Genome Institute (JGI-PGF)"/>
            <person name="Lucas S."/>
            <person name="Han J."/>
            <person name="Lapidus A."/>
            <person name="Bruce D."/>
            <person name="Goodwin L."/>
            <person name="Pitluck S."/>
            <person name="Peters L."/>
            <person name="Kyrpides N."/>
            <person name="Mavromatis K."/>
            <person name="Ivanova N."/>
            <person name="Mikhailova N."/>
            <person name="Chertkov O."/>
            <person name="Detter J.C."/>
            <person name="Tapia R."/>
            <person name="Han C."/>
            <person name="Land M."/>
            <person name="Hauser L."/>
            <person name="Markowitz V."/>
            <person name="Cheng J.-F."/>
            <person name="Hugenholtz P."/>
            <person name="Woyke T."/>
            <person name="Wu D."/>
            <person name="Gronow S."/>
            <person name="Wellnitz S."/>
            <person name="Brambilla E."/>
            <person name="Klenk H.-P."/>
            <person name="Eisen J.A."/>
        </authorList>
    </citation>
    <scope>NUCLEOTIDE SEQUENCE [LARGE SCALE GENOMIC DNA]</scope>
    <source>
        <strain evidence="4">ATCC BAA-1111 / DSM 21527 / NCTC 11395 / H</strain>
    </source>
</reference>
<dbReference type="InterPro" id="IPR000326">
    <property type="entry name" value="PAP2/HPO"/>
</dbReference>
<dbReference type="PATRIC" id="fig|869212.3.peg.1568"/>
<dbReference type="AlphaFoldDB" id="I4B4L3"/>
<feature type="transmembrane region" description="Helical" evidence="1">
    <location>
        <begin position="58"/>
        <end position="77"/>
    </location>
</feature>
<evidence type="ECO:0000259" key="2">
    <source>
        <dbReference type="SMART" id="SM00014"/>
    </source>
</evidence>